<name>A0A059BYR9_EUCGR</name>
<protein>
    <recommendedName>
        <fullName evidence="2">N-acetyltransferase domain-containing protein</fullName>
    </recommendedName>
</protein>
<dbReference type="AlphaFoldDB" id="A0A059BYR9"/>
<dbReference type="PANTHER" id="PTHR47370:SF6">
    <property type="entry name" value="N-ACETYLTRANSFERASE HLS1-RELATED"/>
    <property type="match status" value="1"/>
</dbReference>
<feature type="compositionally biased region" description="Basic and acidic residues" evidence="1">
    <location>
        <begin position="1"/>
        <end position="11"/>
    </location>
</feature>
<dbReference type="eggNOG" id="ENOG502RFA7">
    <property type="taxonomic scope" value="Eukaryota"/>
</dbReference>
<feature type="domain" description="N-acetyltransferase" evidence="2">
    <location>
        <begin position="26"/>
        <end position="234"/>
    </location>
</feature>
<organism evidence="3">
    <name type="scientific">Eucalyptus grandis</name>
    <name type="common">Flooded gum</name>
    <dbReference type="NCBI Taxonomy" id="71139"/>
    <lineage>
        <taxon>Eukaryota</taxon>
        <taxon>Viridiplantae</taxon>
        <taxon>Streptophyta</taxon>
        <taxon>Embryophyta</taxon>
        <taxon>Tracheophyta</taxon>
        <taxon>Spermatophyta</taxon>
        <taxon>Magnoliopsida</taxon>
        <taxon>eudicotyledons</taxon>
        <taxon>Gunneridae</taxon>
        <taxon>Pentapetalae</taxon>
        <taxon>rosids</taxon>
        <taxon>malvids</taxon>
        <taxon>Myrtales</taxon>
        <taxon>Myrtaceae</taxon>
        <taxon>Myrtoideae</taxon>
        <taxon>Eucalypteae</taxon>
        <taxon>Eucalyptus</taxon>
    </lineage>
</organism>
<dbReference type="InterPro" id="IPR000182">
    <property type="entry name" value="GNAT_dom"/>
</dbReference>
<reference evidence="3" key="1">
    <citation type="submission" date="2013-07" db="EMBL/GenBank/DDBJ databases">
        <title>The genome of Eucalyptus grandis.</title>
        <authorList>
            <person name="Schmutz J."/>
            <person name="Hayes R."/>
            <person name="Myburg A."/>
            <person name="Tuskan G."/>
            <person name="Grattapaglia D."/>
            <person name="Rokhsar D.S."/>
        </authorList>
    </citation>
    <scope>NUCLEOTIDE SEQUENCE</scope>
    <source>
        <tissue evidence="3">Leaf extractions</tissue>
    </source>
</reference>
<gene>
    <name evidence="3" type="ORF">EUGRSUZ_F03960</name>
</gene>
<dbReference type="CDD" id="cd04301">
    <property type="entry name" value="NAT_SF"/>
    <property type="match status" value="1"/>
</dbReference>
<dbReference type="KEGG" id="egr:104450627"/>
<accession>A0A059BYR9</accession>
<dbReference type="GO" id="GO:0016747">
    <property type="term" value="F:acyltransferase activity, transferring groups other than amino-acyl groups"/>
    <property type="evidence" value="ECO:0007669"/>
    <property type="project" value="InterPro"/>
</dbReference>
<dbReference type="InterPro" id="IPR016181">
    <property type="entry name" value="Acyl_CoA_acyltransferase"/>
</dbReference>
<feature type="compositionally biased region" description="Basic residues" evidence="1">
    <location>
        <begin position="59"/>
        <end position="68"/>
    </location>
</feature>
<dbReference type="GO" id="GO:0009734">
    <property type="term" value="P:auxin-activated signaling pathway"/>
    <property type="evidence" value="ECO:0000318"/>
    <property type="project" value="GO_Central"/>
</dbReference>
<dbReference type="InParanoid" id="A0A059BYR9"/>
<sequence>MSQKIAAEDCPKAWSGPTTEQPPPPVVVREYEEERDKAGVERMEMLCEVTGQRSGPDNKKKKKRKKNKKKAILVTDLLGDPLCRVRSFPSHVMLVAEWGEGGEIVGVIRGCIKRVKIRGNGNNTTSSSSDYVTAANVLGLRVSPSHRRHGIATRLIQAIEIWCKQHGADYAYMATDATNSPSLKLFTTKCDFIKFRTPTLRMRPVHAHRKPLGSDVSIIRMTPRLAESMYRRVLAGSDFFPEDMDEIVAHPLNLGTFVGVPKESARTWDPESGTLPPSSFAVMSVWNTKGVYNFRVKGASGLMQACCAGSRMLDSCMPWLRIPSFPDVFKQFGFYFLYGLYMTGERGPSLMKSLCDLAHNMARDDAGCGAVVAEVGQEDPIKAAIPHWKRFAWSEDVWCIKNLHEELVHKRGDLDWVHMSKGRSPVLFVDPRDV</sequence>
<dbReference type="SUPFAM" id="SSF55729">
    <property type="entry name" value="Acyl-CoA N-acyltransferases (Nat)"/>
    <property type="match status" value="1"/>
</dbReference>
<evidence type="ECO:0000256" key="1">
    <source>
        <dbReference type="SAM" id="MobiDB-lite"/>
    </source>
</evidence>
<evidence type="ECO:0000313" key="3">
    <source>
        <dbReference type="EMBL" id="KCW70805.1"/>
    </source>
</evidence>
<dbReference type="InterPro" id="IPR052810">
    <property type="entry name" value="Plant_NAT"/>
</dbReference>
<proteinExistence type="predicted"/>
<dbReference type="STRING" id="71139.A0A059BYR9"/>
<evidence type="ECO:0000259" key="2">
    <source>
        <dbReference type="PROSITE" id="PS51186"/>
    </source>
</evidence>
<dbReference type="Gene3D" id="3.40.630.30">
    <property type="match status" value="1"/>
</dbReference>
<dbReference type="Pfam" id="PF00583">
    <property type="entry name" value="Acetyltransf_1"/>
    <property type="match status" value="1"/>
</dbReference>
<dbReference type="PANTHER" id="PTHR47370">
    <property type="entry name" value="ACYL-COA N-ACYLTRANSFERASES (NAT) SUPERFAMILY PROTEIN"/>
    <property type="match status" value="1"/>
</dbReference>
<dbReference type="Gramene" id="KCW70805">
    <property type="protein sequence ID" value="KCW70805"/>
    <property type="gene ID" value="EUGRSUZ_F03960"/>
</dbReference>
<dbReference type="OMA" id="AKYAYMA"/>
<dbReference type="EMBL" id="KK198758">
    <property type="protein sequence ID" value="KCW70805.1"/>
    <property type="molecule type" value="Genomic_DNA"/>
</dbReference>
<feature type="region of interest" description="Disordered" evidence="1">
    <location>
        <begin position="47"/>
        <end position="68"/>
    </location>
</feature>
<feature type="region of interest" description="Disordered" evidence="1">
    <location>
        <begin position="1"/>
        <end position="25"/>
    </location>
</feature>
<dbReference type="PROSITE" id="PS51186">
    <property type="entry name" value="GNAT"/>
    <property type="match status" value="1"/>
</dbReference>
<dbReference type="OrthoDB" id="41532at2759"/>